<feature type="transmembrane region" description="Helical" evidence="1">
    <location>
        <begin position="128"/>
        <end position="148"/>
    </location>
</feature>
<dbReference type="Proteomes" id="UP000053257">
    <property type="component" value="Unassembled WGS sequence"/>
</dbReference>
<protein>
    <recommendedName>
        <fullName evidence="2">DUF6533 domain-containing protein</fullName>
    </recommendedName>
</protein>
<evidence type="ECO:0000256" key="1">
    <source>
        <dbReference type="SAM" id="Phobius"/>
    </source>
</evidence>
<evidence type="ECO:0000313" key="4">
    <source>
        <dbReference type="Proteomes" id="UP000053257"/>
    </source>
</evidence>
<gene>
    <name evidence="3" type="ORF">PHLGIDRAFT_126033</name>
</gene>
<keyword evidence="1" id="KW-0472">Membrane</keyword>
<feature type="transmembrane region" description="Helical" evidence="1">
    <location>
        <begin position="238"/>
        <end position="257"/>
    </location>
</feature>
<organism evidence="3 4">
    <name type="scientific">Phlebiopsis gigantea (strain 11061_1 CR5-6)</name>
    <name type="common">White-rot fungus</name>
    <name type="synonym">Peniophora gigantea</name>
    <dbReference type="NCBI Taxonomy" id="745531"/>
    <lineage>
        <taxon>Eukaryota</taxon>
        <taxon>Fungi</taxon>
        <taxon>Dikarya</taxon>
        <taxon>Basidiomycota</taxon>
        <taxon>Agaricomycotina</taxon>
        <taxon>Agaricomycetes</taxon>
        <taxon>Polyporales</taxon>
        <taxon>Phanerochaetaceae</taxon>
        <taxon>Phlebiopsis</taxon>
    </lineage>
</organism>
<evidence type="ECO:0000313" key="3">
    <source>
        <dbReference type="EMBL" id="KIP09726.1"/>
    </source>
</evidence>
<keyword evidence="4" id="KW-1185">Reference proteome</keyword>
<feature type="transmembrane region" description="Helical" evidence="1">
    <location>
        <begin position="191"/>
        <end position="210"/>
    </location>
</feature>
<feature type="domain" description="DUF6533" evidence="2">
    <location>
        <begin position="13"/>
        <end position="58"/>
    </location>
</feature>
<accession>A0A0C3S2V2</accession>
<dbReference type="EMBL" id="KN840462">
    <property type="protein sequence ID" value="KIP09726.1"/>
    <property type="molecule type" value="Genomic_DNA"/>
</dbReference>
<dbReference type="OrthoDB" id="2686513at2759"/>
<feature type="transmembrane region" description="Helical" evidence="1">
    <location>
        <begin position="346"/>
        <end position="369"/>
    </location>
</feature>
<evidence type="ECO:0000259" key="2">
    <source>
        <dbReference type="Pfam" id="PF20151"/>
    </source>
</evidence>
<dbReference type="HOGENOM" id="CLU_397466_0_0_1"/>
<feature type="transmembrane region" description="Helical" evidence="1">
    <location>
        <begin position="591"/>
        <end position="612"/>
    </location>
</feature>
<dbReference type="Pfam" id="PF20151">
    <property type="entry name" value="DUF6533"/>
    <property type="match status" value="1"/>
</dbReference>
<proteinExistence type="predicted"/>
<dbReference type="AlphaFoldDB" id="A0A0C3S2V2"/>
<keyword evidence="1" id="KW-1133">Transmembrane helix</keyword>
<feature type="transmembrane region" description="Helical" evidence="1">
    <location>
        <begin position="277"/>
        <end position="299"/>
    </location>
</feature>
<name>A0A0C3S2V2_PHLG1</name>
<reference evidence="3 4" key="1">
    <citation type="journal article" date="2014" name="PLoS Genet.">
        <title>Analysis of the Phlebiopsis gigantea genome, transcriptome and secretome provides insight into its pioneer colonization strategies of wood.</title>
        <authorList>
            <person name="Hori C."/>
            <person name="Ishida T."/>
            <person name="Igarashi K."/>
            <person name="Samejima M."/>
            <person name="Suzuki H."/>
            <person name="Master E."/>
            <person name="Ferreira P."/>
            <person name="Ruiz-Duenas F.J."/>
            <person name="Held B."/>
            <person name="Canessa P."/>
            <person name="Larrondo L.F."/>
            <person name="Schmoll M."/>
            <person name="Druzhinina I.S."/>
            <person name="Kubicek C.P."/>
            <person name="Gaskell J.A."/>
            <person name="Kersten P."/>
            <person name="St John F."/>
            <person name="Glasner J."/>
            <person name="Sabat G."/>
            <person name="Splinter BonDurant S."/>
            <person name="Syed K."/>
            <person name="Yadav J."/>
            <person name="Mgbeahuruike A.C."/>
            <person name="Kovalchuk A."/>
            <person name="Asiegbu F.O."/>
            <person name="Lackner G."/>
            <person name="Hoffmeister D."/>
            <person name="Rencoret J."/>
            <person name="Gutierrez A."/>
            <person name="Sun H."/>
            <person name="Lindquist E."/>
            <person name="Barry K."/>
            <person name="Riley R."/>
            <person name="Grigoriev I.V."/>
            <person name="Henrissat B."/>
            <person name="Kues U."/>
            <person name="Berka R.M."/>
            <person name="Martinez A.T."/>
            <person name="Covert S.F."/>
            <person name="Blanchette R.A."/>
            <person name="Cullen D."/>
        </authorList>
    </citation>
    <scope>NUCLEOTIDE SEQUENCE [LARGE SCALE GENOMIC DNA]</scope>
    <source>
        <strain evidence="3 4">11061_1 CR5-6</strain>
    </source>
</reference>
<feature type="transmembrane region" description="Helical" evidence="1">
    <location>
        <begin position="306"/>
        <end position="326"/>
    </location>
</feature>
<feature type="transmembrane region" description="Helical" evidence="1">
    <location>
        <begin position="501"/>
        <end position="522"/>
    </location>
</feature>
<dbReference type="InterPro" id="IPR045340">
    <property type="entry name" value="DUF6533"/>
</dbReference>
<sequence>MDTPLDQVYLNGYFHLLGVTILFYDHIQTLQDEYQHIWRNPRIGASCLFFLNRYFAFISNVVMTGGAFWKFGTTEASLLLFDPSVTLIDVLSELSEIFDLPSIQFDHDAGHSIQLLRTWALYRRSSRILGLMVTFAVGLSAGAIYVAIGPTVGVSLDGGCTIASPRHTAIGMAHINYVQNWKHLRLYQGYAVAWEALFIWDSLIFTLTIAKTYKTWSQESESDAAGGRLVNLMTRDGAAYFAVMACAQCANSLTYYLLLTANLIYISSMEATPLSQIYLNGYFHLVGVIIQILRTYALYGRDWRTMALMVVVASAVGGGALFVAIPPTPGITLNGGCTITSPRPVAIRYAAAWEALFIWDSFIFVLTIVKTYKQRFQYSAVVGGNNLLSLIVRDGAVYFAVMACAQCVNSLTYYFLPPALIGVLSTFASGGTPAAPCAPARLNLVAHSCADYALFRQTALIASQCMVARAYPAPPRRAANASPQVAQSLRTYALYGRSRRVAALVFGVGPALGVLSVVAIIGQRSTVVRAGGCHIASSRETAIRIAVAWESLFLFDLMIFGLTFYKSYQERFRFAHTGRNNLTALIMRDGAVYFAVMACAQCANTLTFYLLAPALRGVLSTLASNVSVTMMARLMLNLHQQAAHGVHESTTGMGRARKSSGVVFRVWLEAGPSTALSAGGTEQVEEHELRALR</sequence>
<feature type="transmembrane region" description="Helical" evidence="1">
    <location>
        <begin position="542"/>
        <end position="565"/>
    </location>
</feature>
<keyword evidence="1" id="KW-0812">Transmembrane</keyword>